<sequence>MAQSARGNKQWSVRQLAVASILRSADQLTLPAFSLHPHFTRKMAPTNDQVSFDSIIKRSRERKKDEALANQILGSGRRKSAPTGPSNRKAGGAAGSLASRVGVTKRSSTAVPKPSINSARWGHDLHHVNNPKGARFARVPRTHSASRLETRSQSFNGGFKTAAAPKPTDNINIRGRAAPQFSTVVASNFAPGTTAADIEAVMGDVGGEMVSCKLTSARPTVIAEMQFAERAGAENVIATFNNRKADGRLLYVYMKDDSPMTQAAPRKLYEPADETMEIDNEPGNYRQSRSARRAEPDYQDGRYGFIDTTGDYGREDRWDEQRLYSDDIRRGDRNYRR</sequence>
<proteinExistence type="predicted"/>
<dbReference type="Gene3D" id="3.30.70.330">
    <property type="match status" value="1"/>
</dbReference>
<name>A0ABR1XP58_9PEZI</name>
<feature type="region of interest" description="Disordered" evidence="1">
    <location>
        <begin position="60"/>
        <end position="131"/>
    </location>
</feature>
<comment type="caution">
    <text evidence="2">The sequence shown here is derived from an EMBL/GenBank/DDBJ whole genome shotgun (WGS) entry which is preliminary data.</text>
</comment>
<feature type="compositionally biased region" description="Polar residues" evidence="1">
    <location>
        <begin position="105"/>
        <end position="118"/>
    </location>
</feature>
<organism evidence="2 3">
    <name type="scientific">Phyllosticta citrichinensis</name>
    <dbReference type="NCBI Taxonomy" id="1130410"/>
    <lineage>
        <taxon>Eukaryota</taxon>
        <taxon>Fungi</taxon>
        <taxon>Dikarya</taxon>
        <taxon>Ascomycota</taxon>
        <taxon>Pezizomycotina</taxon>
        <taxon>Dothideomycetes</taxon>
        <taxon>Dothideomycetes incertae sedis</taxon>
        <taxon>Botryosphaeriales</taxon>
        <taxon>Phyllostictaceae</taxon>
        <taxon>Phyllosticta</taxon>
    </lineage>
</organism>
<gene>
    <name evidence="2" type="ORF">IWX90DRAFT_439159</name>
</gene>
<dbReference type="EMBL" id="JBBWUH010000007">
    <property type="protein sequence ID" value="KAK8161960.1"/>
    <property type="molecule type" value="Genomic_DNA"/>
</dbReference>
<feature type="compositionally biased region" description="Basic and acidic residues" evidence="1">
    <location>
        <begin position="312"/>
        <end position="337"/>
    </location>
</feature>
<evidence type="ECO:0000313" key="2">
    <source>
        <dbReference type="EMBL" id="KAK8161960.1"/>
    </source>
</evidence>
<evidence type="ECO:0000256" key="1">
    <source>
        <dbReference type="SAM" id="MobiDB-lite"/>
    </source>
</evidence>
<protein>
    <recommendedName>
        <fullName evidence="4">RRM domain-containing protein</fullName>
    </recommendedName>
</protein>
<keyword evidence="3" id="KW-1185">Reference proteome</keyword>
<evidence type="ECO:0000313" key="3">
    <source>
        <dbReference type="Proteomes" id="UP001456524"/>
    </source>
</evidence>
<dbReference type="SUPFAM" id="SSF54928">
    <property type="entry name" value="RNA-binding domain, RBD"/>
    <property type="match status" value="1"/>
</dbReference>
<dbReference type="InterPro" id="IPR012677">
    <property type="entry name" value="Nucleotide-bd_a/b_plait_sf"/>
</dbReference>
<reference evidence="2 3" key="1">
    <citation type="journal article" date="2022" name="G3 (Bethesda)">
        <title>Enemy or ally: a genomic approach to elucidate the lifestyle of Phyllosticta citrichinaensis.</title>
        <authorList>
            <person name="Buijs V.A."/>
            <person name="Groenewald J.Z."/>
            <person name="Haridas S."/>
            <person name="LaButti K.M."/>
            <person name="Lipzen A."/>
            <person name="Martin F.M."/>
            <person name="Barry K."/>
            <person name="Grigoriev I.V."/>
            <person name="Crous P.W."/>
            <person name="Seidl M.F."/>
        </authorList>
    </citation>
    <scope>NUCLEOTIDE SEQUENCE [LARGE SCALE GENOMIC DNA]</scope>
    <source>
        <strain evidence="2 3">CBS 129764</strain>
    </source>
</reference>
<evidence type="ECO:0008006" key="4">
    <source>
        <dbReference type="Google" id="ProtNLM"/>
    </source>
</evidence>
<dbReference type="InterPro" id="IPR035979">
    <property type="entry name" value="RBD_domain_sf"/>
</dbReference>
<dbReference type="Proteomes" id="UP001456524">
    <property type="component" value="Unassembled WGS sequence"/>
</dbReference>
<feature type="region of interest" description="Disordered" evidence="1">
    <location>
        <begin position="277"/>
        <end position="337"/>
    </location>
</feature>
<accession>A0ABR1XP58</accession>